<keyword evidence="3" id="KW-1185">Reference proteome</keyword>
<organism evidence="2 3">
    <name type="scientific">Trichonephila inaurata madagascariensis</name>
    <dbReference type="NCBI Taxonomy" id="2747483"/>
    <lineage>
        <taxon>Eukaryota</taxon>
        <taxon>Metazoa</taxon>
        <taxon>Ecdysozoa</taxon>
        <taxon>Arthropoda</taxon>
        <taxon>Chelicerata</taxon>
        <taxon>Arachnida</taxon>
        <taxon>Araneae</taxon>
        <taxon>Araneomorphae</taxon>
        <taxon>Entelegynae</taxon>
        <taxon>Araneoidea</taxon>
        <taxon>Nephilidae</taxon>
        <taxon>Trichonephila</taxon>
        <taxon>Trichonephila inaurata</taxon>
    </lineage>
</organism>
<reference evidence="2" key="1">
    <citation type="submission" date="2020-08" db="EMBL/GenBank/DDBJ databases">
        <title>Multicomponent nature underlies the extraordinary mechanical properties of spider dragline silk.</title>
        <authorList>
            <person name="Kono N."/>
            <person name="Nakamura H."/>
            <person name="Mori M."/>
            <person name="Yoshida Y."/>
            <person name="Ohtoshi R."/>
            <person name="Malay A.D."/>
            <person name="Moran D.A.P."/>
            <person name="Tomita M."/>
            <person name="Numata K."/>
            <person name="Arakawa K."/>
        </authorList>
    </citation>
    <scope>NUCLEOTIDE SEQUENCE</scope>
</reference>
<evidence type="ECO:0000313" key="3">
    <source>
        <dbReference type="Proteomes" id="UP000886998"/>
    </source>
</evidence>
<gene>
    <name evidence="2" type="ORF">TNIN_259671</name>
</gene>
<evidence type="ECO:0000313" key="2">
    <source>
        <dbReference type="EMBL" id="GFY42083.1"/>
    </source>
</evidence>
<evidence type="ECO:0000256" key="1">
    <source>
        <dbReference type="SAM" id="MobiDB-lite"/>
    </source>
</evidence>
<accession>A0A8X6WVH9</accession>
<sequence>MWAAVIVWSQSRASMIFLLREPFEAQRLWYISQEASQEKQPNPWPKNYSEIPQVRPTPKGLPKKAPLCKGFLLYRAMIRDSESILGRE</sequence>
<dbReference type="Proteomes" id="UP000886998">
    <property type="component" value="Unassembled WGS sequence"/>
</dbReference>
<dbReference type="EMBL" id="BMAV01002877">
    <property type="protein sequence ID" value="GFY42083.1"/>
    <property type="molecule type" value="Genomic_DNA"/>
</dbReference>
<comment type="caution">
    <text evidence="2">The sequence shown here is derived from an EMBL/GenBank/DDBJ whole genome shotgun (WGS) entry which is preliminary data.</text>
</comment>
<name>A0A8X6WVH9_9ARAC</name>
<protein>
    <submittedName>
        <fullName evidence="2">Uncharacterized protein</fullName>
    </submittedName>
</protein>
<dbReference type="AlphaFoldDB" id="A0A8X6WVH9"/>
<proteinExistence type="predicted"/>
<feature type="region of interest" description="Disordered" evidence="1">
    <location>
        <begin position="38"/>
        <end position="62"/>
    </location>
</feature>